<evidence type="ECO:0000313" key="2">
    <source>
        <dbReference type="EMBL" id="RSH77395.1"/>
    </source>
</evidence>
<proteinExistence type="predicted"/>
<keyword evidence="3" id="KW-1185">Reference proteome</keyword>
<dbReference type="EMBL" id="RSCE01000016">
    <property type="protein sequence ID" value="RSH77395.1"/>
    <property type="molecule type" value="Genomic_DNA"/>
</dbReference>
<dbReference type="STRING" id="105984.A0A427XEV7"/>
<evidence type="ECO:0000256" key="1">
    <source>
        <dbReference type="SAM" id="SignalP"/>
    </source>
</evidence>
<sequence>MLFNVLASLLATSTAVEAQYPGNAPSASYTLPNKPANGWETVSSKFWFDPNSIRASGYYAAAQWWFSDNTDVFYFGLQPMGKNDSMANLGQNGLAIFSCFGKGVNVVDSELCYGSADGGDGVSCRLNVNLDFGHWYEIIASLVDIDATGRRTWNGTLVDDQGTPTHIGSWSTDPSFGAIKGDVAQWFEFYSFNGQEAIPYSQKECQFYTSVHFGLPTGYPHGPSGPAVQAGPHTGVGKLIIGDKCAVAANTPNQKESFGADGSVTITGGFLPGSNDNVPLP</sequence>
<dbReference type="OrthoDB" id="5576763at2759"/>
<organism evidence="2 3">
    <name type="scientific">Apiotrichum porosum</name>
    <dbReference type="NCBI Taxonomy" id="105984"/>
    <lineage>
        <taxon>Eukaryota</taxon>
        <taxon>Fungi</taxon>
        <taxon>Dikarya</taxon>
        <taxon>Basidiomycota</taxon>
        <taxon>Agaricomycotina</taxon>
        <taxon>Tremellomycetes</taxon>
        <taxon>Trichosporonales</taxon>
        <taxon>Trichosporonaceae</taxon>
        <taxon>Apiotrichum</taxon>
    </lineage>
</organism>
<dbReference type="Proteomes" id="UP000279236">
    <property type="component" value="Unassembled WGS sequence"/>
</dbReference>
<dbReference type="RefSeq" id="XP_028472542.1">
    <property type="nucleotide sequence ID" value="XM_028619046.1"/>
</dbReference>
<reference evidence="2 3" key="1">
    <citation type="submission" date="2018-11" db="EMBL/GenBank/DDBJ databases">
        <title>Genome sequence of Apiotrichum porosum DSM 27194.</title>
        <authorList>
            <person name="Aliyu H."/>
            <person name="Gorte O."/>
            <person name="Ochsenreither K."/>
        </authorList>
    </citation>
    <scope>NUCLEOTIDE SEQUENCE [LARGE SCALE GENOMIC DNA]</scope>
    <source>
        <strain evidence="2 3">DSM 27194</strain>
    </source>
</reference>
<dbReference type="GeneID" id="39587901"/>
<name>A0A427XEV7_9TREE</name>
<feature type="chain" id="PRO_5019384344" evidence="1">
    <location>
        <begin position="19"/>
        <end position="281"/>
    </location>
</feature>
<dbReference type="AlphaFoldDB" id="A0A427XEV7"/>
<keyword evidence="1" id="KW-0732">Signal</keyword>
<protein>
    <submittedName>
        <fullName evidence="2">Uncharacterized protein</fullName>
    </submittedName>
</protein>
<gene>
    <name evidence="2" type="ORF">EHS24_003358</name>
</gene>
<comment type="caution">
    <text evidence="2">The sequence shown here is derived from an EMBL/GenBank/DDBJ whole genome shotgun (WGS) entry which is preliminary data.</text>
</comment>
<evidence type="ECO:0000313" key="3">
    <source>
        <dbReference type="Proteomes" id="UP000279236"/>
    </source>
</evidence>
<accession>A0A427XEV7</accession>
<feature type="signal peptide" evidence="1">
    <location>
        <begin position="1"/>
        <end position="18"/>
    </location>
</feature>